<dbReference type="AlphaFoldDB" id="A0A061AKX2"/>
<evidence type="ECO:0000256" key="2">
    <source>
        <dbReference type="SAM" id="Phobius"/>
    </source>
</evidence>
<keyword evidence="2" id="KW-0472">Membrane</keyword>
<reference evidence="4" key="1">
    <citation type="journal article" date="2014" name="Genome Announc.">
        <title>Draft genome sequence of Rhodosporidium toruloides CECT1137, an oleaginous yeast of biotechnological interest.</title>
        <authorList>
            <person name="Morin N."/>
            <person name="Calcas X."/>
            <person name="Devillers H."/>
            <person name="Durrens P."/>
            <person name="Sherman D.J."/>
            <person name="Nicaud J.-M."/>
            <person name="Neuveglise C."/>
        </authorList>
    </citation>
    <scope>NUCLEOTIDE SEQUENCE</scope>
    <source>
        <strain evidence="4">CECT1137</strain>
    </source>
</reference>
<name>A0A061AKX2_RHOTO</name>
<keyword evidence="2" id="KW-0812">Transmembrane</keyword>
<protein>
    <submittedName>
        <fullName evidence="4">RHTO0S03e05842g1_1</fullName>
    </submittedName>
</protein>
<evidence type="ECO:0000256" key="3">
    <source>
        <dbReference type="SAM" id="SignalP"/>
    </source>
</evidence>
<keyword evidence="2" id="KW-1133">Transmembrane helix</keyword>
<sequence length="252" mass="26912">MLPMLAPLAAFLLALPQTLAHPLSSLKRSDNGGNLLALWNGNPGPVYYSTSSHSCDKKSLAAVGTSFPLVLDIASYPYPSNLTSQTVLLNVGSYKKSPGQVFGIDWKVPQLGNQLFVFRLSDASGQVVYSDPTYTASGNSQPSSTDSGQSCHSKAVDVAFYTIMAILGFCFLLALCAPCIKQNRLDRVARKPAAPSQPAQPASQPAPQPAPPVATSDQESAYCESFRTTTSFSSTAPLTQTEEGRSWRLFGR</sequence>
<evidence type="ECO:0000256" key="1">
    <source>
        <dbReference type="SAM" id="MobiDB-lite"/>
    </source>
</evidence>
<organism evidence="4">
    <name type="scientific">Rhodotorula toruloides</name>
    <name type="common">Yeast</name>
    <name type="synonym">Rhodosporidium toruloides</name>
    <dbReference type="NCBI Taxonomy" id="5286"/>
    <lineage>
        <taxon>Eukaryota</taxon>
        <taxon>Fungi</taxon>
        <taxon>Dikarya</taxon>
        <taxon>Basidiomycota</taxon>
        <taxon>Pucciniomycotina</taxon>
        <taxon>Microbotryomycetes</taxon>
        <taxon>Sporidiobolales</taxon>
        <taxon>Sporidiobolaceae</taxon>
        <taxon>Rhodotorula</taxon>
    </lineage>
</organism>
<accession>A0A061AKX2</accession>
<feature type="signal peptide" evidence="3">
    <location>
        <begin position="1"/>
        <end position="20"/>
    </location>
</feature>
<feature type="region of interest" description="Disordered" evidence="1">
    <location>
        <begin position="190"/>
        <end position="252"/>
    </location>
</feature>
<proteinExistence type="predicted"/>
<feature type="chain" id="PRO_5001593486" evidence="3">
    <location>
        <begin position="21"/>
        <end position="252"/>
    </location>
</feature>
<gene>
    <name evidence="4" type="ORF">RHTO0S_03e05842g</name>
</gene>
<feature type="compositionally biased region" description="Low complexity" evidence="1">
    <location>
        <begin position="192"/>
        <end position="203"/>
    </location>
</feature>
<feature type="transmembrane region" description="Helical" evidence="2">
    <location>
        <begin position="158"/>
        <end position="180"/>
    </location>
</feature>
<keyword evidence="3" id="KW-0732">Signal</keyword>
<feature type="compositionally biased region" description="Low complexity" evidence="1">
    <location>
        <begin position="225"/>
        <end position="235"/>
    </location>
</feature>
<evidence type="ECO:0000313" key="4">
    <source>
        <dbReference type="EMBL" id="CDR38208.1"/>
    </source>
</evidence>
<dbReference type="EMBL" id="LK052938">
    <property type="protein sequence ID" value="CDR38208.1"/>
    <property type="molecule type" value="Genomic_DNA"/>
</dbReference>